<evidence type="ECO:0000313" key="2">
    <source>
        <dbReference type="Proteomes" id="UP000789342"/>
    </source>
</evidence>
<reference evidence="1" key="1">
    <citation type="submission" date="2021-06" db="EMBL/GenBank/DDBJ databases">
        <authorList>
            <person name="Kallberg Y."/>
            <person name="Tangrot J."/>
            <person name="Rosling A."/>
        </authorList>
    </citation>
    <scope>NUCLEOTIDE SEQUENCE</scope>
    <source>
        <strain evidence="1">CL551</strain>
    </source>
</reference>
<keyword evidence="2" id="KW-1185">Reference proteome</keyword>
<organism evidence="1 2">
    <name type="scientific">Acaulospora morrowiae</name>
    <dbReference type="NCBI Taxonomy" id="94023"/>
    <lineage>
        <taxon>Eukaryota</taxon>
        <taxon>Fungi</taxon>
        <taxon>Fungi incertae sedis</taxon>
        <taxon>Mucoromycota</taxon>
        <taxon>Glomeromycotina</taxon>
        <taxon>Glomeromycetes</taxon>
        <taxon>Diversisporales</taxon>
        <taxon>Acaulosporaceae</taxon>
        <taxon>Acaulospora</taxon>
    </lineage>
</organism>
<dbReference type="AlphaFoldDB" id="A0A9N8WSV0"/>
<sequence length="284" mass="33376">MNNSSKDKTETTYNNLGSTSSIIPHIQVIPAKQEAENWIWSYIQKKTCCCQVLVEKDSAKYQCEWFCQKKTSTTSIADYLRMKHRIIEGKEDIETEIVSKQDNNFFLYPYKRKQITNCLLAWLIDNMQVFHIVNNSKFQELFYEAVSQYSVPCKNSLYKKMSEAKEKKSDLVNEFWKKVILVQKWKIKTISERSALVEELTTTTVRSTLQQDNHEHLVRENVTRWLGYTNDGCSLQNKRSRMTHQEDSAEEGITQKDLLNSVIEASNIFRKVEFPSYYDKLKTI</sequence>
<dbReference type="OrthoDB" id="2334679at2759"/>
<gene>
    <name evidence="1" type="ORF">AMORRO_LOCUS2839</name>
</gene>
<dbReference type="Proteomes" id="UP000789342">
    <property type="component" value="Unassembled WGS sequence"/>
</dbReference>
<protein>
    <submittedName>
        <fullName evidence="1">12242_t:CDS:1</fullName>
    </submittedName>
</protein>
<proteinExistence type="predicted"/>
<dbReference type="EMBL" id="CAJVPV010001278">
    <property type="protein sequence ID" value="CAG8492356.1"/>
    <property type="molecule type" value="Genomic_DNA"/>
</dbReference>
<comment type="caution">
    <text evidence="1">The sequence shown here is derived from an EMBL/GenBank/DDBJ whole genome shotgun (WGS) entry which is preliminary data.</text>
</comment>
<accession>A0A9N8WSV0</accession>
<evidence type="ECO:0000313" key="1">
    <source>
        <dbReference type="EMBL" id="CAG8492356.1"/>
    </source>
</evidence>
<name>A0A9N8WSV0_9GLOM</name>